<name>A0A8J5K9B0_HOMAM</name>
<accession>A0A8J5K9B0</accession>
<dbReference type="InterPro" id="IPR035899">
    <property type="entry name" value="DBL_dom_sf"/>
</dbReference>
<dbReference type="PANTHER" id="PTHR13217">
    <property type="entry name" value="PLECKSTRIN HOMOLOGY DOMAIN-CONTAINING FAMILY G MEMBER 7"/>
    <property type="match status" value="1"/>
</dbReference>
<dbReference type="GO" id="GO:0030424">
    <property type="term" value="C:axon"/>
    <property type="evidence" value="ECO:0007669"/>
    <property type="project" value="TreeGrafter"/>
</dbReference>
<dbReference type="EMBL" id="JAHLQT010019270">
    <property type="protein sequence ID" value="KAG7168733.1"/>
    <property type="molecule type" value="Genomic_DNA"/>
</dbReference>
<dbReference type="SUPFAM" id="SSF48065">
    <property type="entry name" value="DBL homology domain (DH-domain)"/>
    <property type="match status" value="1"/>
</dbReference>
<dbReference type="GO" id="GO:0030139">
    <property type="term" value="C:endocytic vesicle"/>
    <property type="evidence" value="ECO:0007669"/>
    <property type="project" value="TreeGrafter"/>
</dbReference>
<keyword evidence="2" id="KW-1185">Reference proteome</keyword>
<dbReference type="AlphaFoldDB" id="A0A8J5K9B0"/>
<evidence type="ECO:0000313" key="1">
    <source>
        <dbReference type="EMBL" id="KAG7168733.1"/>
    </source>
</evidence>
<dbReference type="PANTHER" id="PTHR13217:SF11">
    <property type="entry name" value="PLECKSTRIN HOMOLOGY DOMAIN-CONTAINING FAMILY G MEMBER 5"/>
    <property type="match status" value="1"/>
</dbReference>
<organism evidence="1 2">
    <name type="scientific">Homarus americanus</name>
    <name type="common">American lobster</name>
    <dbReference type="NCBI Taxonomy" id="6706"/>
    <lineage>
        <taxon>Eukaryota</taxon>
        <taxon>Metazoa</taxon>
        <taxon>Ecdysozoa</taxon>
        <taxon>Arthropoda</taxon>
        <taxon>Crustacea</taxon>
        <taxon>Multicrustacea</taxon>
        <taxon>Malacostraca</taxon>
        <taxon>Eumalacostraca</taxon>
        <taxon>Eucarida</taxon>
        <taxon>Decapoda</taxon>
        <taxon>Pleocyemata</taxon>
        <taxon>Astacidea</taxon>
        <taxon>Nephropoidea</taxon>
        <taxon>Nephropidae</taxon>
        <taxon>Homarus</taxon>
    </lineage>
</organism>
<proteinExistence type="predicted"/>
<dbReference type="Gene3D" id="1.20.900.10">
    <property type="entry name" value="Dbl homology (DH) domain"/>
    <property type="match status" value="1"/>
</dbReference>
<dbReference type="GO" id="GO:0005886">
    <property type="term" value="C:plasma membrane"/>
    <property type="evidence" value="ECO:0007669"/>
    <property type="project" value="TreeGrafter"/>
</dbReference>
<dbReference type="GO" id="GO:0043542">
    <property type="term" value="P:endothelial cell migration"/>
    <property type="evidence" value="ECO:0007669"/>
    <property type="project" value="TreeGrafter"/>
</dbReference>
<reference evidence="1" key="1">
    <citation type="journal article" date="2021" name="Sci. Adv.">
        <title>The American lobster genome reveals insights on longevity, neural, and immune adaptations.</title>
        <authorList>
            <person name="Polinski J.M."/>
            <person name="Zimin A.V."/>
            <person name="Clark K.F."/>
            <person name="Kohn A.B."/>
            <person name="Sadowski N."/>
            <person name="Timp W."/>
            <person name="Ptitsyn A."/>
            <person name="Khanna P."/>
            <person name="Romanova D.Y."/>
            <person name="Williams P."/>
            <person name="Greenwood S.J."/>
            <person name="Moroz L.L."/>
            <person name="Walt D.R."/>
            <person name="Bodnar A.G."/>
        </authorList>
    </citation>
    <scope>NUCLEOTIDE SEQUENCE</scope>
    <source>
        <strain evidence="1">GMGI-L3</strain>
    </source>
</reference>
<protein>
    <submittedName>
        <fullName evidence="1">Pleckstriny domain-containing family G member 5-like</fullName>
    </submittedName>
</protein>
<dbReference type="Proteomes" id="UP000747542">
    <property type="component" value="Unassembled WGS sequence"/>
</dbReference>
<feature type="non-terminal residue" evidence="1">
    <location>
        <position position="1"/>
    </location>
</feature>
<dbReference type="InterPro" id="IPR040181">
    <property type="entry name" value="PKHG5/7"/>
</dbReference>
<dbReference type="GO" id="GO:0007266">
    <property type="term" value="P:Rho protein signal transduction"/>
    <property type="evidence" value="ECO:0007669"/>
    <property type="project" value="TreeGrafter"/>
</dbReference>
<sequence length="93" mass="10649">FVCLPQDSKMDSLVQQLDLYSKQGIPRQPHLLASQSPGNDDEVVVEDSWRTLVEGHEQLDERQEQQQSAIWELVETEATYIHMLKVITDVSTP</sequence>
<evidence type="ECO:0000313" key="2">
    <source>
        <dbReference type="Proteomes" id="UP000747542"/>
    </source>
</evidence>
<comment type="caution">
    <text evidence="1">The sequence shown here is derived from an EMBL/GenBank/DDBJ whole genome shotgun (WGS) entry which is preliminary data.</text>
</comment>
<gene>
    <name evidence="1" type="primary">Plekhg5-L</name>
    <name evidence="1" type="ORF">Hamer_G024216</name>
</gene>